<evidence type="ECO:0000256" key="1">
    <source>
        <dbReference type="SAM" id="MobiDB-lite"/>
    </source>
</evidence>
<feature type="compositionally biased region" description="Polar residues" evidence="1">
    <location>
        <begin position="109"/>
        <end position="121"/>
    </location>
</feature>
<feature type="compositionally biased region" description="Basic and acidic residues" evidence="1">
    <location>
        <begin position="16"/>
        <end position="38"/>
    </location>
</feature>
<feature type="region of interest" description="Disordered" evidence="1">
    <location>
        <begin position="1"/>
        <end position="86"/>
    </location>
</feature>
<evidence type="ECO:0000313" key="3">
    <source>
        <dbReference type="EMBL" id="MBB3146282.1"/>
    </source>
</evidence>
<dbReference type="Proteomes" id="UP000554520">
    <property type="component" value="Unassembled WGS sequence"/>
</dbReference>
<dbReference type="EMBL" id="JACHXN010000007">
    <property type="protein sequence ID" value="MBB3146282.1"/>
    <property type="molecule type" value="Genomic_DNA"/>
</dbReference>
<dbReference type="InterPro" id="IPR021136">
    <property type="entry name" value="Flagellar_hook_control-like_C"/>
</dbReference>
<accession>A0A839UBH6</accession>
<evidence type="ECO:0000313" key="4">
    <source>
        <dbReference type="Proteomes" id="UP000554520"/>
    </source>
</evidence>
<organism evidence="3 4">
    <name type="scientific">Phyllobacterium trifolii</name>
    <dbReference type="NCBI Taxonomy" id="300193"/>
    <lineage>
        <taxon>Bacteria</taxon>
        <taxon>Pseudomonadati</taxon>
        <taxon>Pseudomonadota</taxon>
        <taxon>Alphaproteobacteria</taxon>
        <taxon>Hyphomicrobiales</taxon>
        <taxon>Phyllobacteriaceae</taxon>
        <taxon>Phyllobacterium</taxon>
    </lineage>
</organism>
<gene>
    <name evidence="3" type="ORF">FHS21_002697</name>
</gene>
<sequence length="406" mass="43107">MTIGAQMPLKTMLDAIVRDKGKDDMPDQTPARDKDLRSDFNSMVRAIGPKLKLNNENAKPDKSMAESRDTAQPDEKKDIPDAPAQGIFGQAILAFEQLLDRQQHENGEEPQSVTNARTSSKADLVAEPMQFVEADQQSEKPAEISVPDKKPGKTDLKAVADTQLAAALQDKQEPGKLVSQGGQDVAPATQAPEAPKPKVSTKAAPVEYTAPVEAATSAPSPSIHAEAKPGATASNNSVPVQTSRLPITDVQVLSDRSMPGVRTLVIQLQPIELGTVTARMRLTPEGMHIQLMAENPAMAEHLAKDHDMLSKALQRAGAADDASSVTISVIDRSGAASSTQTGQQNPSAQDQQSGGRPSGQGQPGFQGAPGDRSGNQWPFGEMRSDEHVEKATGPDIEYGLSRGLVV</sequence>
<dbReference type="AlphaFoldDB" id="A0A839UBH6"/>
<feature type="region of interest" description="Disordered" evidence="1">
    <location>
        <begin position="98"/>
        <end position="240"/>
    </location>
</feature>
<name>A0A839UBH6_9HYPH</name>
<protein>
    <recommendedName>
        <fullName evidence="2">Flagellar hook-length control protein-like C-terminal domain-containing protein</fullName>
    </recommendedName>
</protein>
<proteinExistence type="predicted"/>
<feature type="compositionally biased region" description="Basic and acidic residues" evidence="1">
    <location>
        <begin position="58"/>
        <end position="80"/>
    </location>
</feature>
<dbReference type="Gene3D" id="3.30.750.140">
    <property type="match status" value="1"/>
</dbReference>
<evidence type="ECO:0000259" key="2">
    <source>
        <dbReference type="Pfam" id="PF02120"/>
    </source>
</evidence>
<feature type="compositionally biased region" description="Basic and acidic residues" evidence="1">
    <location>
        <begin position="98"/>
        <end position="107"/>
    </location>
</feature>
<feature type="compositionally biased region" description="Basic and acidic residues" evidence="1">
    <location>
        <begin position="137"/>
        <end position="158"/>
    </location>
</feature>
<reference evidence="3 4" key="1">
    <citation type="submission" date="2020-08" db="EMBL/GenBank/DDBJ databases">
        <title>Genomic Encyclopedia of Type Strains, Phase III (KMG-III): the genomes of soil and plant-associated and newly described type strains.</title>
        <authorList>
            <person name="Whitman W."/>
        </authorList>
    </citation>
    <scope>NUCLEOTIDE SEQUENCE [LARGE SCALE GENOMIC DNA]</scope>
    <source>
        <strain evidence="3 4">CECT 7015</strain>
    </source>
</reference>
<dbReference type="InterPro" id="IPR038610">
    <property type="entry name" value="FliK-like_C_sf"/>
</dbReference>
<feature type="compositionally biased region" description="Polar residues" evidence="1">
    <location>
        <begin position="335"/>
        <end position="348"/>
    </location>
</feature>
<keyword evidence="4" id="KW-1185">Reference proteome</keyword>
<feature type="compositionally biased region" description="Basic and acidic residues" evidence="1">
    <location>
        <begin position="382"/>
        <end position="392"/>
    </location>
</feature>
<comment type="caution">
    <text evidence="3">The sequence shown here is derived from an EMBL/GenBank/DDBJ whole genome shotgun (WGS) entry which is preliminary data.</text>
</comment>
<feature type="domain" description="Flagellar hook-length control protein-like C-terminal" evidence="2">
    <location>
        <begin position="259"/>
        <end position="326"/>
    </location>
</feature>
<dbReference type="RefSeq" id="WP_183662131.1">
    <property type="nucleotide sequence ID" value="NZ_JACHXN010000007.1"/>
</dbReference>
<dbReference type="Pfam" id="PF02120">
    <property type="entry name" value="Flg_hook"/>
    <property type="match status" value="1"/>
</dbReference>
<feature type="region of interest" description="Disordered" evidence="1">
    <location>
        <begin position="334"/>
        <end position="406"/>
    </location>
</feature>